<evidence type="ECO:0000313" key="5">
    <source>
        <dbReference type="EMBL" id="RHK37331.1"/>
    </source>
</evidence>
<evidence type="ECO:0000256" key="2">
    <source>
        <dbReference type="SAM" id="MobiDB-lite"/>
    </source>
</evidence>
<gene>
    <name evidence="5" type="ORF">DW068_11450</name>
    <name evidence="4" type="ORF">DW972_15605</name>
    <name evidence="3" type="ORF">DXD91_16465</name>
</gene>
<dbReference type="EMBL" id="QSEP01000216">
    <property type="protein sequence ID" value="RGZ75494.1"/>
    <property type="molecule type" value="Genomic_DNA"/>
</dbReference>
<dbReference type="Proteomes" id="UP000283497">
    <property type="component" value="Unassembled WGS sequence"/>
</dbReference>
<feature type="region of interest" description="Disordered" evidence="2">
    <location>
        <begin position="158"/>
        <end position="205"/>
    </location>
</feature>
<evidence type="ECO:0000256" key="1">
    <source>
        <dbReference type="ARBA" id="ARBA00005397"/>
    </source>
</evidence>
<evidence type="ECO:0000313" key="8">
    <source>
        <dbReference type="Proteomes" id="UP000286561"/>
    </source>
</evidence>
<feature type="compositionally biased region" description="Polar residues" evidence="2">
    <location>
        <begin position="173"/>
        <end position="196"/>
    </location>
</feature>
<sequence>MANNICIIKLGRIKSLERRDNMFFWKIDDETIRCLINKEEIGQMGFDLKELGEDNEQMEEFLNAVIADSKNYIEWNTENGVQNYIARALPSEQFLITISCTFQDVAIDRDLDQIKKMTTALRERISDDRIDSIYSMTGEEKEREFESLARDLHDVCMGNTSESEKDTEEAAKNVQNTSSEVSYQQSAPTKPSGSTMTDKEKKQQAVRPHIPAQKLIFDNFHNLMDFCSLLNKDYFIPSSLYKKADKYILLVEFPVEMDNSQIITFMITAEEYGAECSNQRLEGYYLSEHAKLIIKEKAVETLFRMN</sequence>
<dbReference type="EMBL" id="QSOE01000251">
    <property type="protein sequence ID" value="RGI73151.1"/>
    <property type="molecule type" value="Genomic_DNA"/>
</dbReference>
<comment type="similarity">
    <text evidence="1">Belongs to the MecA family.</text>
</comment>
<accession>A0A374MNV7</accession>
<dbReference type="Proteomes" id="UP000286561">
    <property type="component" value="Unassembled WGS sequence"/>
</dbReference>
<organism evidence="3 6">
    <name type="scientific">Anaerobutyricum hallii</name>
    <dbReference type="NCBI Taxonomy" id="39488"/>
    <lineage>
        <taxon>Bacteria</taxon>
        <taxon>Bacillati</taxon>
        <taxon>Bacillota</taxon>
        <taxon>Clostridia</taxon>
        <taxon>Lachnospirales</taxon>
        <taxon>Lachnospiraceae</taxon>
        <taxon>Anaerobutyricum</taxon>
    </lineage>
</organism>
<evidence type="ECO:0000313" key="4">
    <source>
        <dbReference type="EMBL" id="RGZ75494.1"/>
    </source>
</evidence>
<dbReference type="Gene3D" id="3.30.70.1950">
    <property type="match status" value="1"/>
</dbReference>
<name>A0A374MNV7_9FIRM</name>
<dbReference type="InterPro" id="IPR038471">
    <property type="entry name" value="MecA_C_sf"/>
</dbReference>
<feature type="compositionally biased region" description="Basic and acidic residues" evidence="2">
    <location>
        <begin position="162"/>
        <end position="171"/>
    </location>
</feature>
<evidence type="ECO:0000313" key="3">
    <source>
        <dbReference type="EMBL" id="RGI73151.1"/>
    </source>
</evidence>
<dbReference type="Proteomes" id="UP000262524">
    <property type="component" value="Unassembled WGS sequence"/>
</dbReference>
<dbReference type="Pfam" id="PF05389">
    <property type="entry name" value="MecA"/>
    <property type="match status" value="1"/>
</dbReference>
<dbReference type="EMBL" id="QRNJ01000046">
    <property type="protein sequence ID" value="RHK37331.1"/>
    <property type="molecule type" value="Genomic_DNA"/>
</dbReference>
<comment type="caution">
    <text evidence="3">The sequence shown here is derived from an EMBL/GenBank/DDBJ whole genome shotgun (WGS) entry which is preliminary data.</text>
</comment>
<evidence type="ECO:0000313" key="7">
    <source>
        <dbReference type="Proteomes" id="UP000283497"/>
    </source>
</evidence>
<dbReference type="AlphaFoldDB" id="A0A374MNV7"/>
<evidence type="ECO:0000313" key="6">
    <source>
        <dbReference type="Proteomes" id="UP000262524"/>
    </source>
</evidence>
<reference evidence="6 7" key="1">
    <citation type="submission" date="2018-08" db="EMBL/GenBank/DDBJ databases">
        <title>A genome reference for cultivated species of the human gut microbiota.</title>
        <authorList>
            <person name="Zou Y."/>
            <person name="Xue W."/>
            <person name="Luo G."/>
        </authorList>
    </citation>
    <scope>NUCLEOTIDE SEQUENCE [LARGE SCALE GENOMIC DNA]</scope>
    <source>
        <strain evidence="5 7">AF45-14BH</strain>
        <strain evidence="4 8">AM48-23BH</strain>
        <strain evidence="3 6">TM10-1AC</strain>
    </source>
</reference>
<evidence type="ECO:0008006" key="9">
    <source>
        <dbReference type="Google" id="ProtNLM"/>
    </source>
</evidence>
<proteinExistence type="inferred from homology"/>
<dbReference type="InterPro" id="IPR008681">
    <property type="entry name" value="Neg-reg_MecA"/>
</dbReference>
<protein>
    <recommendedName>
        <fullName evidence="9">Adaptor protein MecA</fullName>
    </recommendedName>
</protein>